<dbReference type="GeneID" id="25978214"/>
<organism evidence="2">
    <name type="scientific">Grosmannia clavigera (strain kw1407 / UAMH 11150)</name>
    <name type="common">Blue stain fungus</name>
    <name type="synonym">Graphiocladiella clavigera</name>
    <dbReference type="NCBI Taxonomy" id="655863"/>
    <lineage>
        <taxon>Eukaryota</taxon>
        <taxon>Fungi</taxon>
        <taxon>Dikarya</taxon>
        <taxon>Ascomycota</taxon>
        <taxon>Pezizomycotina</taxon>
        <taxon>Sordariomycetes</taxon>
        <taxon>Sordariomycetidae</taxon>
        <taxon>Ophiostomatales</taxon>
        <taxon>Ophiostomataceae</taxon>
        <taxon>Leptographium</taxon>
    </lineage>
</organism>
<protein>
    <submittedName>
        <fullName evidence="1">Uncharacterized protein</fullName>
    </submittedName>
</protein>
<proteinExistence type="predicted"/>
<sequence>MPPFSARSSSVAKQTVAADKALDAGLNIGEAHEAARLALQMVDESGQCLEVLTTAPPVGLAGVSENMDKREGRGRTSTRAEMLVQRLQRAELAVAQEAFVASTVPGFRGGLHLG</sequence>
<reference evidence="1 2" key="1">
    <citation type="journal article" date="2011" name="Proc. Natl. Acad. Sci. U.S.A.">
        <title>Genome and transcriptome analyses of the mountain pine beetle-fungal symbiont Grosmannia clavigera, a lodgepole pine pathogen.</title>
        <authorList>
            <person name="DiGuistini S."/>
            <person name="Wang Y."/>
            <person name="Liao N.Y."/>
            <person name="Taylor G."/>
            <person name="Tanguay P."/>
            <person name="Feau N."/>
            <person name="Henrissat B."/>
            <person name="Chan S.K."/>
            <person name="Hesse-Orce U."/>
            <person name="Alamouti S.M."/>
            <person name="Tsui C.K.M."/>
            <person name="Docking R.T."/>
            <person name="Levasseur A."/>
            <person name="Haridas S."/>
            <person name="Robertson G."/>
            <person name="Birol I."/>
            <person name="Holt R.A."/>
            <person name="Marra M.A."/>
            <person name="Hamelin R.C."/>
            <person name="Hirst M."/>
            <person name="Jones S.J.M."/>
            <person name="Bohlmann J."/>
            <person name="Breuil C."/>
        </authorList>
    </citation>
    <scope>NUCLEOTIDE SEQUENCE [LARGE SCALE GENOMIC DNA]</scope>
    <source>
        <strain evidence="2">kw1407 / UAMH 11150</strain>
    </source>
</reference>
<dbReference type="RefSeq" id="XP_014171358.1">
    <property type="nucleotide sequence ID" value="XM_014315883.1"/>
</dbReference>
<dbReference type="Proteomes" id="UP000007796">
    <property type="component" value="Unassembled WGS sequence"/>
</dbReference>
<dbReference type="InParanoid" id="F0XK73"/>
<keyword evidence="2" id="KW-1185">Reference proteome</keyword>
<evidence type="ECO:0000313" key="1">
    <source>
        <dbReference type="EMBL" id="EFX01876.1"/>
    </source>
</evidence>
<dbReference type="AlphaFoldDB" id="F0XK73"/>
<gene>
    <name evidence="1" type="ORF">CMQ_4947</name>
</gene>
<evidence type="ECO:0000313" key="2">
    <source>
        <dbReference type="Proteomes" id="UP000007796"/>
    </source>
</evidence>
<dbReference type="HOGENOM" id="CLU_2121337_0_0_1"/>
<name>F0XK73_GROCL</name>
<dbReference type="EMBL" id="GL629787">
    <property type="protein sequence ID" value="EFX01876.1"/>
    <property type="molecule type" value="Genomic_DNA"/>
</dbReference>
<accession>F0XK73</accession>